<name>A0A7C4BAX3_9CREN</name>
<evidence type="ECO:0000256" key="8">
    <source>
        <dbReference type="SAM" id="MobiDB-lite"/>
    </source>
</evidence>
<keyword evidence="5 7" id="KW-0067">ATP-binding</keyword>
<evidence type="ECO:0000256" key="7">
    <source>
        <dbReference type="HAMAP-Rule" id="MF_01508"/>
    </source>
</evidence>
<dbReference type="Pfam" id="PF00004">
    <property type="entry name" value="AAA"/>
    <property type="match status" value="1"/>
</dbReference>
<evidence type="ECO:0000256" key="3">
    <source>
        <dbReference type="ARBA" id="ARBA00022705"/>
    </source>
</evidence>
<feature type="domain" description="AAA+ ATPase" evidence="9">
    <location>
        <begin position="42"/>
        <end position="166"/>
    </location>
</feature>
<sequence length="471" mass="53488">MSQQIKVPWIIKYRPKKVEDVINQEGAKSKILEWLKKWPSVTKKALLLYGPPGCGKTSLVEAIASDLGFELLEMNASDFRRKEDIERIAVRASTVQSLFASGKKKLILLDEVDGVANKEDVGGLEAIELLIKITRVPIIMTANNPWDQKLRALRDLAEFVQFKKLEKRDLMKLLQRICNAENLLCEAEALDYIIMRAEGDARAAINDLQAVGEGFGEVTLERARLLLRPRDKEKDPFETLKSLFSSRYAWQARNVLSQSQLDYEQLKLWLEENIPYQYTDMEDISRAYEALSKADIYLSRIVKSGDWDLLAYATDLMSAGVALAAINNPRDKDKWTKYNFPQRISMMTKFKEARSIREDLASILAKHLHISTSTAKSDVLPILKAIFVSNPEYAAKIALGLGLSEKMIEMLAGPNKQLVLNYYKRFEELLKKKAVEALAETKALKQELKKEKPEGEKGKKGAKDILSFTKK</sequence>
<organism evidence="10">
    <name type="scientific">Ignisphaera aggregans</name>
    <dbReference type="NCBI Taxonomy" id="334771"/>
    <lineage>
        <taxon>Archaea</taxon>
        <taxon>Thermoproteota</taxon>
        <taxon>Thermoprotei</taxon>
        <taxon>Desulfurococcales</taxon>
        <taxon>Desulfurococcaceae</taxon>
        <taxon>Ignisphaera</taxon>
    </lineage>
</organism>
<dbReference type="GO" id="GO:0016887">
    <property type="term" value="F:ATP hydrolysis activity"/>
    <property type="evidence" value="ECO:0007669"/>
    <property type="project" value="InterPro"/>
</dbReference>
<dbReference type="SMART" id="SM00382">
    <property type="entry name" value="AAA"/>
    <property type="match status" value="1"/>
</dbReference>
<evidence type="ECO:0000256" key="5">
    <source>
        <dbReference type="ARBA" id="ARBA00022840"/>
    </source>
</evidence>
<dbReference type="SUPFAM" id="SSF52540">
    <property type="entry name" value="P-loop containing nucleoside triphosphate hydrolases"/>
    <property type="match status" value="1"/>
</dbReference>
<dbReference type="AlphaFoldDB" id="A0A7C4BAX3"/>
<dbReference type="InterPro" id="IPR047854">
    <property type="entry name" value="RFC_lid"/>
</dbReference>
<dbReference type="Gene3D" id="3.40.50.300">
    <property type="entry name" value="P-loop containing nucleotide triphosphate hydrolases"/>
    <property type="match status" value="1"/>
</dbReference>
<dbReference type="NCBIfam" id="NF003229">
    <property type="entry name" value="PRK04195.1-5"/>
    <property type="match status" value="1"/>
</dbReference>
<evidence type="ECO:0000256" key="4">
    <source>
        <dbReference type="ARBA" id="ARBA00022741"/>
    </source>
</evidence>
<dbReference type="InterPro" id="IPR023935">
    <property type="entry name" value="Rep_factor-C_lsu"/>
</dbReference>
<dbReference type="InterPro" id="IPR003593">
    <property type="entry name" value="AAA+_ATPase"/>
</dbReference>
<dbReference type="HAMAP" id="MF_01508">
    <property type="entry name" value="RfcL"/>
    <property type="match status" value="1"/>
</dbReference>
<comment type="similarity">
    <text evidence="1 7">Belongs to the activator 1 small subunits family. RfcL subfamily.</text>
</comment>
<dbReference type="GO" id="GO:0006260">
    <property type="term" value="P:DNA replication"/>
    <property type="evidence" value="ECO:0007669"/>
    <property type="project" value="UniProtKB-UniRule"/>
</dbReference>
<feature type="binding site" evidence="7">
    <location>
        <begin position="50"/>
        <end position="57"/>
    </location>
    <ligand>
        <name>ATP</name>
        <dbReference type="ChEBI" id="CHEBI:30616"/>
    </ligand>
</feature>
<comment type="function">
    <text evidence="7">Part of the RFC clamp loader complex which loads the PCNA sliding clamp onto DNA.</text>
</comment>
<comment type="subunit">
    <text evidence="7">Heteromultimer composed of small subunits (RfcS) and large subunits (RfcL).</text>
</comment>
<dbReference type="PANTHER" id="PTHR23389:SF6">
    <property type="entry name" value="REPLICATION FACTOR C SUBUNIT 1"/>
    <property type="match status" value="1"/>
</dbReference>
<dbReference type="GO" id="GO:0005524">
    <property type="term" value="F:ATP binding"/>
    <property type="evidence" value="ECO:0007669"/>
    <property type="project" value="UniProtKB-UniRule"/>
</dbReference>
<comment type="caution">
    <text evidence="10">The sequence shown here is derived from an EMBL/GenBank/DDBJ whole genome shotgun (WGS) entry which is preliminary data.</text>
</comment>
<evidence type="ECO:0000256" key="6">
    <source>
        <dbReference type="ARBA" id="ARBA00032141"/>
    </source>
</evidence>
<dbReference type="EMBL" id="DTFF01000008">
    <property type="protein sequence ID" value="HGI86913.1"/>
    <property type="molecule type" value="Genomic_DNA"/>
</dbReference>
<feature type="region of interest" description="Disordered" evidence="8">
    <location>
        <begin position="448"/>
        <end position="471"/>
    </location>
</feature>
<evidence type="ECO:0000259" key="9">
    <source>
        <dbReference type="SMART" id="SM00382"/>
    </source>
</evidence>
<dbReference type="CDD" id="cd18140">
    <property type="entry name" value="HLD_clamp_RFC"/>
    <property type="match status" value="1"/>
</dbReference>
<dbReference type="CDD" id="cd00009">
    <property type="entry name" value="AAA"/>
    <property type="match status" value="1"/>
</dbReference>
<keyword evidence="3 7" id="KW-0235">DNA replication</keyword>
<dbReference type="GO" id="GO:0003689">
    <property type="term" value="F:DNA clamp loader activity"/>
    <property type="evidence" value="ECO:0007669"/>
    <property type="project" value="UniProtKB-UniRule"/>
</dbReference>
<accession>A0A7C4BAX3</accession>
<dbReference type="Gene3D" id="1.10.8.60">
    <property type="match status" value="1"/>
</dbReference>
<dbReference type="InterPro" id="IPR003959">
    <property type="entry name" value="ATPase_AAA_core"/>
</dbReference>
<protein>
    <recommendedName>
        <fullName evidence="2 7">Replication factor C large subunit</fullName>
        <shortName evidence="7">RFC large subunit</shortName>
    </recommendedName>
    <alternativeName>
        <fullName evidence="6 7">Clamp loader large subunit</fullName>
    </alternativeName>
</protein>
<gene>
    <name evidence="7" type="primary">rfcL</name>
    <name evidence="10" type="ORF">ENV14_00720</name>
</gene>
<dbReference type="InterPro" id="IPR027417">
    <property type="entry name" value="P-loop_NTPase"/>
</dbReference>
<dbReference type="PANTHER" id="PTHR23389">
    <property type="entry name" value="CHROMOSOME TRANSMISSION FIDELITY FACTOR 18"/>
    <property type="match status" value="1"/>
</dbReference>
<evidence type="ECO:0000313" key="10">
    <source>
        <dbReference type="EMBL" id="HGI86913.1"/>
    </source>
</evidence>
<reference evidence="10" key="1">
    <citation type="journal article" date="2020" name="mSystems">
        <title>Genome- and Community-Level Interaction Insights into Carbon Utilization and Element Cycling Functions of Hydrothermarchaeota in Hydrothermal Sediment.</title>
        <authorList>
            <person name="Zhou Z."/>
            <person name="Liu Y."/>
            <person name="Xu W."/>
            <person name="Pan J."/>
            <person name="Luo Z.H."/>
            <person name="Li M."/>
        </authorList>
    </citation>
    <scope>NUCLEOTIDE SEQUENCE [LARGE SCALE GENOMIC DNA]</scope>
    <source>
        <strain evidence="10">SpSt-732</strain>
    </source>
</reference>
<evidence type="ECO:0000256" key="1">
    <source>
        <dbReference type="ARBA" id="ARBA00006878"/>
    </source>
</evidence>
<proteinExistence type="inferred from homology"/>
<keyword evidence="4 7" id="KW-0547">Nucleotide-binding</keyword>
<feature type="compositionally biased region" description="Basic and acidic residues" evidence="8">
    <location>
        <begin position="448"/>
        <end position="463"/>
    </location>
</feature>
<evidence type="ECO:0000256" key="2">
    <source>
        <dbReference type="ARBA" id="ARBA00014793"/>
    </source>
</evidence>